<dbReference type="InterPro" id="IPR000209">
    <property type="entry name" value="Peptidase_S8/S53_dom"/>
</dbReference>
<dbReference type="PROSITE" id="PS00138">
    <property type="entry name" value="SUBTILASE_SER"/>
    <property type="match status" value="1"/>
</dbReference>
<dbReference type="Gene3D" id="3.30.70.80">
    <property type="entry name" value="Peptidase S8 propeptide/proteinase inhibitor I9"/>
    <property type="match status" value="1"/>
</dbReference>
<dbReference type="SUPFAM" id="SSF49785">
    <property type="entry name" value="Galactose-binding domain-like"/>
    <property type="match status" value="1"/>
</dbReference>
<dbReference type="PROSITE" id="PS00136">
    <property type="entry name" value="SUBTILASE_ASP"/>
    <property type="match status" value="1"/>
</dbReference>
<dbReference type="SUPFAM" id="SSF52743">
    <property type="entry name" value="Subtilisin-like"/>
    <property type="match status" value="1"/>
</dbReference>
<reference evidence="11" key="1">
    <citation type="submission" date="2019-10" db="EMBL/GenBank/DDBJ databases">
        <authorList>
            <person name="Paulsen S."/>
        </authorList>
    </citation>
    <scope>NUCLEOTIDE SEQUENCE</scope>
    <source>
        <strain evidence="11">LMG 19692</strain>
    </source>
</reference>
<dbReference type="PROSITE" id="PS50093">
    <property type="entry name" value="PKD"/>
    <property type="match status" value="1"/>
</dbReference>
<dbReference type="PROSITE" id="PS51829">
    <property type="entry name" value="P_HOMO_B"/>
    <property type="match status" value="1"/>
</dbReference>
<dbReference type="InterPro" id="IPR023828">
    <property type="entry name" value="Peptidase_S8_Ser-AS"/>
</dbReference>
<dbReference type="Pfam" id="PF00082">
    <property type="entry name" value="Peptidase_S8"/>
    <property type="match status" value="1"/>
</dbReference>
<dbReference type="InterPro" id="IPR036852">
    <property type="entry name" value="Peptidase_S8/S53_dom_sf"/>
</dbReference>
<dbReference type="InterPro" id="IPR015500">
    <property type="entry name" value="Peptidase_S8_subtilisin-rel"/>
</dbReference>
<dbReference type="Pfam" id="PF01483">
    <property type="entry name" value="P_proprotein"/>
    <property type="match status" value="1"/>
</dbReference>
<accession>A0A8I2H7C3</accession>
<name>A0A8I2H7C3_9GAMM</name>
<dbReference type="InterPro" id="IPR002884">
    <property type="entry name" value="P_dom"/>
</dbReference>
<dbReference type="PRINTS" id="PR00723">
    <property type="entry name" value="SUBTILISIN"/>
</dbReference>
<evidence type="ECO:0000259" key="10">
    <source>
        <dbReference type="PROSITE" id="PS51829"/>
    </source>
</evidence>
<evidence type="ECO:0000256" key="8">
    <source>
        <dbReference type="SAM" id="SignalP"/>
    </source>
</evidence>
<keyword evidence="3 6" id="KW-0378">Hydrolase</keyword>
<evidence type="ECO:0000256" key="3">
    <source>
        <dbReference type="ARBA" id="ARBA00022801"/>
    </source>
</evidence>
<comment type="caution">
    <text evidence="11">The sequence shown here is derived from an EMBL/GenBank/DDBJ whole genome shotgun (WGS) entry which is preliminary data.</text>
</comment>
<dbReference type="Pfam" id="PF18911">
    <property type="entry name" value="PKD_4"/>
    <property type="match status" value="1"/>
</dbReference>
<dbReference type="EMBL" id="WEIA01000015">
    <property type="protein sequence ID" value="NLR23387.1"/>
    <property type="molecule type" value="Genomic_DNA"/>
</dbReference>
<keyword evidence="2 6" id="KW-0645">Protease</keyword>
<dbReference type="GO" id="GO:0004252">
    <property type="term" value="F:serine-type endopeptidase activity"/>
    <property type="evidence" value="ECO:0007669"/>
    <property type="project" value="UniProtKB-UniRule"/>
</dbReference>
<dbReference type="Gene3D" id="2.60.120.260">
    <property type="entry name" value="Galactose-binding domain-like"/>
    <property type="match status" value="1"/>
</dbReference>
<evidence type="ECO:0000256" key="4">
    <source>
        <dbReference type="ARBA" id="ARBA00022825"/>
    </source>
</evidence>
<evidence type="ECO:0000256" key="5">
    <source>
        <dbReference type="PIRSR" id="PIRSR615500-1"/>
    </source>
</evidence>
<dbReference type="SMART" id="SM00089">
    <property type="entry name" value="PKD"/>
    <property type="match status" value="1"/>
</dbReference>
<dbReference type="SUPFAM" id="SSF49299">
    <property type="entry name" value="PKD domain"/>
    <property type="match status" value="1"/>
</dbReference>
<keyword evidence="4 6" id="KW-0720">Serine protease</keyword>
<dbReference type="InterPro" id="IPR022398">
    <property type="entry name" value="Peptidase_S8_His-AS"/>
</dbReference>
<dbReference type="Gene3D" id="3.40.50.200">
    <property type="entry name" value="Peptidase S8/S53 domain"/>
    <property type="match status" value="1"/>
</dbReference>
<evidence type="ECO:0000256" key="1">
    <source>
        <dbReference type="ARBA" id="ARBA00011073"/>
    </source>
</evidence>
<dbReference type="InterPro" id="IPR013783">
    <property type="entry name" value="Ig-like_fold"/>
</dbReference>
<evidence type="ECO:0000256" key="6">
    <source>
        <dbReference type="PROSITE-ProRule" id="PRU01240"/>
    </source>
</evidence>
<feature type="chain" id="PRO_5033994847" evidence="8">
    <location>
        <begin position="34"/>
        <end position="843"/>
    </location>
</feature>
<dbReference type="InterPro" id="IPR000601">
    <property type="entry name" value="PKD_dom"/>
</dbReference>
<dbReference type="PANTHER" id="PTHR43399:SF4">
    <property type="entry name" value="CELL WALL-ASSOCIATED PROTEASE"/>
    <property type="match status" value="1"/>
</dbReference>
<feature type="signal peptide" evidence="8">
    <location>
        <begin position="1"/>
        <end position="33"/>
    </location>
</feature>
<feature type="active site" description="Charge relay system" evidence="5 6">
    <location>
        <position position="231"/>
    </location>
</feature>
<dbReference type="InterPro" id="IPR008979">
    <property type="entry name" value="Galactose-bd-like_sf"/>
</dbReference>
<dbReference type="InterPro" id="IPR023827">
    <property type="entry name" value="Peptidase_S8_Asp-AS"/>
</dbReference>
<sequence length="843" mass="88222">MDTLEIKKVINMRSKLSALSLALLPVLAFTSQAAVQIETTTATADDSILVVFKENTSAALRANARNLVKAKMADLNADGVDDKYRHVLKGRLANFKLDSITAKQAIEKLANHPAIEYVEPDYQVKALGIPDDSRFDELWGMHNTGQTGGTADADIDAPEAWDITIGSRDVIVGVIDTGIDYTHPDLAANAWRNPGEIAGDGIDNDGNGYIDDVHGINAITGSGDPMDDQGHGTHVSGTIGASGNDATGVAGVNHEVSIVGCKFLDASGSGSTSDAIECIDYIVALKNAGHNVRVTNNSWGGGGFSQALSDAITASESADILFVAAAGNSAVDNDVNPHYPSSYEHDSVFSIASTTHTDAMSSFSQWGLTSVDMGAPGSAILSTVPGGGYSSYSGTSMATPHVAGAAALVLSINPTLTAIELKNLLMQSGDVNADLTDKTVSGKRLNVNQAVIDADPEPGFRVSARPANQEITAGDTATYEFTFASVADWQGTIDLSVTSPIAGATLSATTAMPGDTVTLSVPTAASTQWGEYSFTLNATSGELADQEQVGLYVLPQGLSDFSYENTTAVDIPDNDASGITSVITVADTVTVFDSNTLVDITHTYIGDLIVTLTSPAGTVATLHNRQGGGDDDINQTFNSAAFNGEVATGDWTLSVSDNAGIDTGTLNSWTLNLTGLGEASPQPPVAGFSFVASGLAVTFTDESRDPNDDIVSWAWDFGDGSISTDASPIHEFAASGEYSVSLTVTDSEGNSHTTTQSVTVSTDEVELSLIRANKSRLGFIRVELSWQGSSADEVTIYRDGQVLETVANTGKFRDFSRDLEATSYTYKVCQSGEICSNEITVNF</sequence>
<dbReference type="InterPro" id="IPR051048">
    <property type="entry name" value="Peptidase_S8/S53_subtilisin"/>
</dbReference>
<evidence type="ECO:0000256" key="7">
    <source>
        <dbReference type="RuleBase" id="RU003355"/>
    </source>
</evidence>
<proteinExistence type="inferred from homology"/>
<dbReference type="PROSITE" id="PS51892">
    <property type="entry name" value="SUBTILASE"/>
    <property type="match status" value="1"/>
</dbReference>
<dbReference type="PROSITE" id="PS00137">
    <property type="entry name" value="SUBTILASE_HIS"/>
    <property type="match status" value="1"/>
</dbReference>
<dbReference type="Gene3D" id="2.60.40.10">
    <property type="entry name" value="Immunoglobulins"/>
    <property type="match status" value="1"/>
</dbReference>
<dbReference type="CDD" id="cd07473">
    <property type="entry name" value="Peptidases_S8_Subtilisin_like"/>
    <property type="match status" value="1"/>
</dbReference>
<evidence type="ECO:0000256" key="2">
    <source>
        <dbReference type="ARBA" id="ARBA00022670"/>
    </source>
</evidence>
<comment type="similarity">
    <text evidence="1 6 7">Belongs to the peptidase S8 family.</text>
</comment>
<evidence type="ECO:0000313" key="11">
    <source>
        <dbReference type="EMBL" id="NLR23387.1"/>
    </source>
</evidence>
<dbReference type="InterPro" id="IPR034204">
    <property type="entry name" value="PfSUB1-like_cat_dom"/>
</dbReference>
<dbReference type="Proteomes" id="UP000646877">
    <property type="component" value="Unassembled WGS sequence"/>
</dbReference>
<dbReference type="InterPro" id="IPR022409">
    <property type="entry name" value="PKD/Chitinase_dom"/>
</dbReference>
<evidence type="ECO:0000259" key="9">
    <source>
        <dbReference type="PROSITE" id="PS50093"/>
    </source>
</evidence>
<dbReference type="PANTHER" id="PTHR43399">
    <property type="entry name" value="SUBTILISIN-RELATED"/>
    <property type="match status" value="1"/>
</dbReference>
<feature type="domain" description="PKD" evidence="9">
    <location>
        <begin position="680"/>
        <end position="767"/>
    </location>
</feature>
<keyword evidence="8" id="KW-0732">Signal</keyword>
<dbReference type="AlphaFoldDB" id="A0A8I2H7C3"/>
<dbReference type="InterPro" id="IPR035986">
    <property type="entry name" value="PKD_dom_sf"/>
</dbReference>
<protein>
    <submittedName>
        <fullName evidence="11">S8 family serine peptidase</fullName>
    </submittedName>
</protein>
<dbReference type="GO" id="GO:0006508">
    <property type="term" value="P:proteolysis"/>
    <property type="evidence" value="ECO:0007669"/>
    <property type="project" value="UniProtKB-KW"/>
</dbReference>
<dbReference type="InterPro" id="IPR037045">
    <property type="entry name" value="S8pro/Inhibitor_I9_sf"/>
</dbReference>
<dbReference type="SUPFAM" id="SSF54897">
    <property type="entry name" value="Protease propeptides/inhibitors"/>
    <property type="match status" value="1"/>
</dbReference>
<gene>
    <name evidence="11" type="ORF">F9Y85_19135</name>
</gene>
<evidence type="ECO:0000313" key="12">
    <source>
        <dbReference type="Proteomes" id="UP000646877"/>
    </source>
</evidence>
<feature type="domain" description="P/Homo B" evidence="10">
    <location>
        <begin position="553"/>
        <end position="681"/>
    </location>
</feature>
<feature type="active site" description="Charge relay system" evidence="5 6">
    <location>
        <position position="396"/>
    </location>
</feature>
<organism evidence="11 12">
    <name type="scientific">Pseudoalteromonas maricaloris</name>
    <dbReference type="NCBI Taxonomy" id="184924"/>
    <lineage>
        <taxon>Bacteria</taxon>
        <taxon>Pseudomonadati</taxon>
        <taxon>Pseudomonadota</taxon>
        <taxon>Gammaproteobacteria</taxon>
        <taxon>Alteromonadales</taxon>
        <taxon>Pseudoalteromonadaceae</taxon>
        <taxon>Pseudoalteromonas</taxon>
    </lineage>
</organism>
<feature type="active site" description="Charge relay system" evidence="5 6">
    <location>
        <position position="176"/>
    </location>
</feature>
<dbReference type="CDD" id="cd00146">
    <property type="entry name" value="PKD"/>
    <property type="match status" value="1"/>
</dbReference>